<organism evidence="1 2">
    <name type="scientific">Panagrolaimus superbus</name>
    <dbReference type="NCBI Taxonomy" id="310955"/>
    <lineage>
        <taxon>Eukaryota</taxon>
        <taxon>Metazoa</taxon>
        <taxon>Ecdysozoa</taxon>
        <taxon>Nematoda</taxon>
        <taxon>Chromadorea</taxon>
        <taxon>Rhabditida</taxon>
        <taxon>Tylenchina</taxon>
        <taxon>Panagrolaimomorpha</taxon>
        <taxon>Panagrolaimoidea</taxon>
        <taxon>Panagrolaimidae</taxon>
        <taxon>Panagrolaimus</taxon>
    </lineage>
</organism>
<protein>
    <submittedName>
        <fullName evidence="2">Uncharacterized protein</fullName>
    </submittedName>
</protein>
<keyword evidence="1" id="KW-1185">Reference proteome</keyword>
<dbReference type="AlphaFoldDB" id="A0A914Y3P9"/>
<name>A0A914Y3P9_9BILA</name>
<sequence length="279" mass="32504">MDIMIQIQRRAENMHFWINVNNHLVYKYYGCLYTSLSTIETNGEGLTSIISKDDLDRICKNFCLASERKTPYYCPKVVRGGTWLTCHYFKYGGCDHRDGAAYFLQYRGRDIHTECLAASGKINMDAKEFRNNLIGINDPRIRYGSKPYHPYCFGHFHKYKIDAKDIAGYEALDDANKAVLDKYIKKSDDYDIPTVNKAYYDEYCCAEECLESETPSKFPYPYTIKSNLHLQIKFQNKLYHPKCLQASGKVNIDAKDVKNYNALTQEERHSIDQIFKKTE</sequence>
<evidence type="ECO:0000313" key="2">
    <source>
        <dbReference type="WBParaSite" id="PSU_v2.g13399.t1"/>
    </source>
</evidence>
<evidence type="ECO:0000313" key="1">
    <source>
        <dbReference type="Proteomes" id="UP000887577"/>
    </source>
</evidence>
<proteinExistence type="predicted"/>
<reference evidence="2" key="1">
    <citation type="submission" date="2022-11" db="UniProtKB">
        <authorList>
            <consortium name="WormBaseParasite"/>
        </authorList>
    </citation>
    <scope>IDENTIFICATION</scope>
</reference>
<dbReference type="WBParaSite" id="PSU_v2.g13399.t1">
    <property type="protein sequence ID" value="PSU_v2.g13399.t1"/>
    <property type="gene ID" value="PSU_v2.g13399"/>
</dbReference>
<dbReference type="Proteomes" id="UP000887577">
    <property type="component" value="Unplaced"/>
</dbReference>
<accession>A0A914Y3P9</accession>